<dbReference type="Pfam" id="PF00226">
    <property type="entry name" value="DnaJ"/>
    <property type="match status" value="1"/>
</dbReference>
<gene>
    <name evidence="4" type="ORF">QBZ16_003144</name>
</gene>
<proteinExistence type="predicted"/>
<accession>A0AAD9INS5</accession>
<evidence type="ECO:0000313" key="4">
    <source>
        <dbReference type="EMBL" id="KAK2079452.1"/>
    </source>
</evidence>
<evidence type="ECO:0000259" key="3">
    <source>
        <dbReference type="PROSITE" id="PS50076"/>
    </source>
</evidence>
<dbReference type="SUPFAM" id="SSF49493">
    <property type="entry name" value="HSP40/DnaJ peptide-binding domain"/>
    <property type="match status" value="2"/>
</dbReference>
<dbReference type="Proteomes" id="UP001255856">
    <property type="component" value="Unassembled WGS sequence"/>
</dbReference>
<dbReference type="InterPro" id="IPR018253">
    <property type="entry name" value="DnaJ_domain_CS"/>
</dbReference>
<dbReference type="SMART" id="SM00271">
    <property type="entry name" value="DnaJ"/>
    <property type="match status" value="1"/>
</dbReference>
<dbReference type="PANTHER" id="PTHR44298:SF1">
    <property type="entry name" value="DNAJ HOMOLOG SUBFAMILY B MEMBER 11"/>
    <property type="match status" value="1"/>
</dbReference>
<name>A0AAD9INS5_PROWI</name>
<organism evidence="4 5">
    <name type="scientific">Prototheca wickerhamii</name>
    <dbReference type="NCBI Taxonomy" id="3111"/>
    <lineage>
        <taxon>Eukaryota</taxon>
        <taxon>Viridiplantae</taxon>
        <taxon>Chlorophyta</taxon>
        <taxon>core chlorophytes</taxon>
        <taxon>Trebouxiophyceae</taxon>
        <taxon>Chlorellales</taxon>
        <taxon>Chlorellaceae</taxon>
        <taxon>Prototheca</taxon>
    </lineage>
</organism>
<dbReference type="PRINTS" id="PR00625">
    <property type="entry name" value="JDOMAIN"/>
</dbReference>
<dbReference type="AlphaFoldDB" id="A0AAD9INS5"/>
<feature type="signal peptide" evidence="2">
    <location>
        <begin position="1"/>
        <end position="21"/>
    </location>
</feature>
<dbReference type="FunFam" id="2.60.260.20:FF:000013">
    <property type="entry name" value="DnaJ subfamily B member 11"/>
    <property type="match status" value="1"/>
</dbReference>
<protein>
    <recommendedName>
        <fullName evidence="3">J domain-containing protein</fullName>
    </recommendedName>
</protein>
<evidence type="ECO:0000256" key="2">
    <source>
        <dbReference type="SAM" id="SignalP"/>
    </source>
</evidence>
<dbReference type="InterPro" id="IPR002939">
    <property type="entry name" value="DnaJ_C"/>
</dbReference>
<dbReference type="GO" id="GO:0051082">
    <property type="term" value="F:unfolded protein binding"/>
    <property type="evidence" value="ECO:0007669"/>
    <property type="project" value="InterPro"/>
</dbReference>
<evidence type="ECO:0000256" key="1">
    <source>
        <dbReference type="ARBA" id="ARBA00022729"/>
    </source>
</evidence>
<comment type="caution">
    <text evidence="4">The sequence shown here is derived from an EMBL/GenBank/DDBJ whole genome shotgun (WGS) entry which is preliminary data.</text>
</comment>
<dbReference type="InterPro" id="IPR008971">
    <property type="entry name" value="HSP40/DnaJ_pept-bd"/>
</dbReference>
<dbReference type="Gene3D" id="2.60.260.20">
    <property type="entry name" value="Urease metallochaperone UreE, N-terminal domain"/>
    <property type="match status" value="2"/>
</dbReference>
<reference evidence="4" key="1">
    <citation type="submission" date="2021-01" db="EMBL/GenBank/DDBJ databases">
        <authorList>
            <person name="Eckstrom K.M.E."/>
        </authorList>
    </citation>
    <scope>NUCLEOTIDE SEQUENCE</scope>
    <source>
        <strain evidence="4">UVCC 0001</strain>
    </source>
</reference>
<dbReference type="Pfam" id="PF01556">
    <property type="entry name" value="DnaJ_C"/>
    <property type="match status" value="1"/>
</dbReference>
<dbReference type="InterPro" id="IPR001623">
    <property type="entry name" value="DnaJ_domain"/>
</dbReference>
<sequence>MGQRRQLSLALLFLLVLSAAARDYYDILQISRHADAAAIKRAYRKLALKYHPDKVQGSEDEKQAAAKTFAEIGHAYEVLTDEKKRRIYDQYGEDGLKQFGGGGDAHQPDDLFSHIFGQFGFGRGQPEEPQTPKGDTVVIELEVELEDLYKGKRVTLVRDKGIIQPAAGTRKCNCQNRMTTRQIGPGMYQQFATQVCEDCPNVKIVREKEEIEVHIEPGMASYHEINFFEQGEPIVDGEPGDLVIRLIPRPHPTFERRQSGLLTNVTITLLEALTGFERELEHLDGHKVQIGSSAITRPGQVRWFKGEGMPIHDAVDRGDLWVTYQVVFPQTLSQKQQEQVKSVLQEAAWHDEL</sequence>
<dbReference type="PROSITE" id="PS50076">
    <property type="entry name" value="DNAJ_2"/>
    <property type="match status" value="1"/>
</dbReference>
<dbReference type="PANTHER" id="PTHR44298">
    <property type="entry name" value="DNAJ HOMOLOG SUBFAMILY B MEMBER 11"/>
    <property type="match status" value="1"/>
</dbReference>
<keyword evidence="1 2" id="KW-0732">Signal</keyword>
<dbReference type="Gene3D" id="1.10.287.110">
    <property type="entry name" value="DnaJ domain"/>
    <property type="match status" value="1"/>
</dbReference>
<keyword evidence="5" id="KW-1185">Reference proteome</keyword>
<dbReference type="CDD" id="cd06257">
    <property type="entry name" value="DnaJ"/>
    <property type="match status" value="1"/>
</dbReference>
<feature type="chain" id="PRO_5042098227" description="J domain-containing protein" evidence="2">
    <location>
        <begin position="22"/>
        <end position="353"/>
    </location>
</feature>
<dbReference type="InterPro" id="IPR036869">
    <property type="entry name" value="J_dom_sf"/>
</dbReference>
<dbReference type="GO" id="GO:0006457">
    <property type="term" value="P:protein folding"/>
    <property type="evidence" value="ECO:0007669"/>
    <property type="project" value="InterPro"/>
</dbReference>
<feature type="domain" description="J" evidence="3">
    <location>
        <begin position="23"/>
        <end position="92"/>
    </location>
</feature>
<dbReference type="EMBL" id="JASFZW010000003">
    <property type="protein sequence ID" value="KAK2079452.1"/>
    <property type="molecule type" value="Genomic_DNA"/>
</dbReference>
<dbReference type="InterPro" id="IPR051736">
    <property type="entry name" value="DnaJ-B11-like"/>
</dbReference>
<evidence type="ECO:0000313" key="5">
    <source>
        <dbReference type="Proteomes" id="UP001255856"/>
    </source>
</evidence>
<dbReference type="SUPFAM" id="SSF46565">
    <property type="entry name" value="Chaperone J-domain"/>
    <property type="match status" value="1"/>
</dbReference>
<dbReference type="CDD" id="cd10747">
    <property type="entry name" value="DnaJ_C"/>
    <property type="match status" value="1"/>
</dbReference>
<dbReference type="PROSITE" id="PS00636">
    <property type="entry name" value="DNAJ_1"/>
    <property type="match status" value="1"/>
</dbReference>